<evidence type="ECO:0000313" key="1">
    <source>
        <dbReference type="EMBL" id="MDI1486247.1"/>
    </source>
</evidence>
<dbReference type="Proteomes" id="UP001161017">
    <property type="component" value="Unassembled WGS sequence"/>
</dbReference>
<gene>
    <name evidence="1" type="ORF">OHK93_005473</name>
</gene>
<sequence>MDLSPEQIEQQMVAIIKERDDLRIDNQLSKMAIVELENQIMELDRLLTNSQGLVRGMQQYTGTFLSNASTESVNSTARTSRARTDFLVAGNKSFIGPWECSPLEYPLLAPIEDLFRNGQRQKALNQMSQLLMRRDLDSRSRVNTKLLFAALIQSSGQNLMRALRLTEEALCLASEVNLIELAGKANYWRGLVFLCLEEWANAKWCFVLSSHLQGHSDLIEQGRTVVDKELSKLPKHKQVVTEDFKFFCSATMEAYVKEMEP</sequence>
<organism evidence="1 2">
    <name type="scientific">Ramalina farinacea</name>
    <dbReference type="NCBI Taxonomy" id="258253"/>
    <lineage>
        <taxon>Eukaryota</taxon>
        <taxon>Fungi</taxon>
        <taxon>Dikarya</taxon>
        <taxon>Ascomycota</taxon>
        <taxon>Pezizomycotina</taxon>
        <taxon>Lecanoromycetes</taxon>
        <taxon>OSLEUM clade</taxon>
        <taxon>Lecanoromycetidae</taxon>
        <taxon>Lecanorales</taxon>
        <taxon>Lecanorineae</taxon>
        <taxon>Ramalinaceae</taxon>
        <taxon>Ramalina</taxon>
    </lineage>
</organism>
<dbReference type="AlphaFoldDB" id="A0AA43QIC1"/>
<dbReference type="EMBL" id="JAPUFD010000003">
    <property type="protein sequence ID" value="MDI1486247.1"/>
    <property type="molecule type" value="Genomic_DNA"/>
</dbReference>
<keyword evidence="2" id="KW-1185">Reference proteome</keyword>
<accession>A0AA43QIC1</accession>
<comment type="caution">
    <text evidence="1">The sequence shown here is derived from an EMBL/GenBank/DDBJ whole genome shotgun (WGS) entry which is preliminary data.</text>
</comment>
<evidence type="ECO:0000313" key="2">
    <source>
        <dbReference type="Proteomes" id="UP001161017"/>
    </source>
</evidence>
<name>A0AA43QIC1_9LECA</name>
<reference evidence="1" key="1">
    <citation type="journal article" date="2023" name="Genome Biol. Evol.">
        <title>First Whole Genome Sequence and Flow Cytometry Genome Size Data for the Lichen-Forming Fungus Ramalina farinacea (Ascomycota).</title>
        <authorList>
            <person name="Llewellyn T."/>
            <person name="Mian S."/>
            <person name="Hill R."/>
            <person name="Leitch I.J."/>
            <person name="Gaya E."/>
        </authorList>
    </citation>
    <scope>NUCLEOTIDE SEQUENCE</scope>
    <source>
        <strain evidence="1">LIQ254RAFAR</strain>
    </source>
</reference>
<proteinExistence type="predicted"/>
<protein>
    <submittedName>
        <fullName evidence="1">Uncharacterized protein</fullName>
    </submittedName>
</protein>